<name>A0A0C3MCV3_9AGAM</name>
<sequence length="325" mass="35915">MGKKTTDVSHPKASGISGSSESLQSSEESVIQPGIHLHELPNQLDGTLTITEANVRSGGFSDVSLGTWTRGQEKMAVAIKRLRKHTPIGGPNPEAVRERFERRIRRETSIWQRANHPNILPFIGYQILDDEPVLVSPWCQNGCLSQFLRHHPELTDIQKLQLLKDAARGIAYLHSLQPSIAHGDIKPENILIRDDLTAAVTDFGISRVIQSLDTQTGLTTSSSGQGTPQFQAAELFLEGSRPTIMSDVYAFGGLILATMSGNPPFYRSRAPAAIMLSIASNHTPQPADHPQLPERDPLWDVMRRCWSPDPTQRPSMNEIIAEVRN</sequence>
<feature type="compositionally biased region" description="Basic and acidic residues" evidence="1">
    <location>
        <begin position="1"/>
        <end position="10"/>
    </location>
</feature>
<protein>
    <recommendedName>
        <fullName evidence="2">Protein kinase domain-containing protein</fullName>
    </recommendedName>
</protein>
<dbReference type="Pfam" id="PF07714">
    <property type="entry name" value="PK_Tyr_Ser-Thr"/>
    <property type="match status" value="1"/>
</dbReference>
<dbReference type="AlphaFoldDB" id="A0A0C3MCV3"/>
<dbReference type="GO" id="GO:0005524">
    <property type="term" value="F:ATP binding"/>
    <property type="evidence" value="ECO:0007669"/>
    <property type="project" value="InterPro"/>
</dbReference>
<dbReference type="SMART" id="SM00220">
    <property type="entry name" value="S_TKc"/>
    <property type="match status" value="1"/>
</dbReference>
<dbReference type="InterPro" id="IPR051681">
    <property type="entry name" value="Ser/Thr_Kinases-Pseudokinases"/>
</dbReference>
<reference evidence="4" key="2">
    <citation type="submission" date="2015-01" db="EMBL/GenBank/DDBJ databases">
        <title>Evolutionary Origins and Diversification of the Mycorrhizal Mutualists.</title>
        <authorList>
            <consortium name="DOE Joint Genome Institute"/>
            <consortium name="Mycorrhizal Genomics Consortium"/>
            <person name="Kohler A."/>
            <person name="Kuo A."/>
            <person name="Nagy L.G."/>
            <person name="Floudas D."/>
            <person name="Copeland A."/>
            <person name="Barry K.W."/>
            <person name="Cichocki N."/>
            <person name="Veneault-Fourrey C."/>
            <person name="LaButti K."/>
            <person name="Lindquist E.A."/>
            <person name="Lipzen A."/>
            <person name="Lundell T."/>
            <person name="Morin E."/>
            <person name="Murat C."/>
            <person name="Riley R."/>
            <person name="Ohm R."/>
            <person name="Sun H."/>
            <person name="Tunlid A."/>
            <person name="Henrissat B."/>
            <person name="Grigoriev I.V."/>
            <person name="Hibbett D.S."/>
            <person name="Martin F."/>
        </authorList>
    </citation>
    <scope>NUCLEOTIDE SEQUENCE [LARGE SCALE GENOMIC DNA]</scope>
    <source>
        <strain evidence="4">MUT 4182</strain>
    </source>
</reference>
<dbReference type="InterPro" id="IPR008271">
    <property type="entry name" value="Ser/Thr_kinase_AS"/>
</dbReference>
<reference evidence="3 4" key="1">
    <citation type="submission" date="2014-04" db="EMBL/GenBank/DDBJ databases">
        <authorList>
            <consortium name="DOE Joint Genome Institute"/>
            <person name="Kuo A."/>
            <person name="Girlanda M."/>
            <person name="Perotto S."/>
            <person name="Kohler A."/>
            <person name="Nagy L.G."/>
            <person name="Floudas D."/>
            <person name="Copeland A."/>
            <person name="Barry K.W."/>
            <person name="Cichocki N."/>
            <person name="Veneault-Fourrey C."/>
            <person name="LaButti K."/>
            <person name="Lindquist E.A."/>
            <person name="Lipzen A."/>
            <person name="Lundell T."/>
            <person name="Morin E."/>
            <person name="Murat C."/>
            <person name="Sun H."/>
            <person name="Tunlid A."/>
            <person name="Henrissat B."/>
            <person name="Grigoriev I.V."/>
            <person name="Hibbett D.S."/>
            <person name="Martin F."/>
            <person name="Nordberg H.P."/>
            <person name="Cantor M.N."/>
            <person name="Hua S.X."/>
        </authorList>
    </citation>
    <scope>NUCLEOTIDE SEQUENCE [LARGE SCALE GENOMIC DNA]</scope>
    <source>
        <strain evidence="3 4">MUT 4182</strain>
    </source>
</reference>
<feature type="compositionally biased region" description="Low complexity" evidence="1">
    <location>
        <begin position="14"/>
        <end position="29"/>
    </location>
</feature>
<dbReference type="STRING" id="1051891.A0A0C3MCV3"/>
<evidence type="ECO:0000259" key="2">
    <source>
        <dbReference type="PROSITE" id="PS50011"/>
    </source>
</evidence>
<dbReference type="PROSITE" id="PS00108">
    <property type="entry name" value="PROTEIN_KINASE_ST"/>
    <property type="match status" value="1"/>
</dbReference>
<proteinExistence type="predicted"/>
<feature type="domain" description="Protein kinase" evidence="2">
    <location>
        <begin position="49"/>
        <end position="325"/>
    </location>
</feature>
<evidence type="ECO:0000256" key="1">
    <source>
        <dbReference type="SAM" id="MobiDB-lite"/>
    </source>
</evidence>
<evidence type="ECO:0000313" key="4">
    <source>
        <dbReference type="Proteomes" id="UP000054248"/>
    </source>
</evidence>
<feature type="region of interest" description="Disordered" evidence="1">
    <location>
        <begin position="1"/>
        <end position="30"/>
    </location>
</feature>
<dbReference type="HOGENOM" id="CLU_000288_7_18_1"/>
<dbReference type="PANTHER" id="PTHR44329">
    <property type="entry name" value="SERINE/THREONINE-PROTEIN KINASE TNNI3K-RELATED"/>
    <property type="match status" value="1"/>
</dbReference>
<dbReference type="InterPro" id="IPR001245">
    <property type="entry name" value="Ser-Thr/Tyr_kinase_cat_dom"/>
</dbReference>
<dbReference type="Proteomes" id="UP000054248">
    <property type="component" value="Unassembled WGS sequence"/>
</dbReference>
<keyword evidence="4" id="KW-1185">Reference proteome</keyword>
<dbReference type="GO" id="GO:0004674">
    <property type="term" value="F:protein serine/threonine kinase activity"/>
    <property type="evidence" value="ECO:0007669"/>
    <property type="project" value="TreeGrafter"/>
</dbReference>
<organism evidence="3 4">
    <name type="scientific">Tulasnella calospora MUT 4182</name>
    <dbReference type="NCBI Taxonomy" id="1051891"/>
    <lineage>
        <taxon>Eukaryota</taxon>
        <taxon>Fungi</taxon>
        <taxon>Dikarya</taxon>
        <taxon>Basidiomycota</taxon>
        <taxon>Agaricomycotina</taxon>
        <taxon>Agaricomycetes</taxon>
        <taxon>Cantharellales</taxon>
        <taxon>Tulasnellaceae</taxon>
        <taxon>Tulasnella</taxon>
    </lineage>
</organism>
<dbReference type="EMBL" id="KN822961">
    <property type="protein sequence ID" value="KIO31607.1"/>
    <property type="molecule type" value="Genomic_DNA"/>
</dbReference>
<gene>
    <name evidence="3" type="ORF">M407DRAFT_128692</name>
</gene>
<dbReference type="PROSITE" id="PS50011">
    <property type="entry name" value="PROTEIN_KINASE_DOM"/>
    <property type="match status" value="1"/>
</dbReference>
<dbReference type="InterPro" id="IPR000719">
    <property type="entry name" value="Prot_kinase_dom"/>
</dbReference>
<dbReference type="InterPro" id="IPR011009">
    <property type="entry name" value="Kinase-like_dom_sf"/>
</dbReference>
<dbReference type="PANTHER" id="PTHR44329:SF214">
    <property type="entry name" value="PROTEIN KINASE DOMAIN-CONTAINING PROTEIN"/>
    <property type="match status" value="1"/>
</dbReference>
<evidence type="ECO:0000313" key="3">
    <source>
        <dbReference type="EMBL" id="KIO31607.1"/>
    </source>
</evidence>
<dbReference type="OrthoDB" id="4062651at2759"/>
<dbReference type="Gene3D" id="1.10.510.10">
    <property type="entry name" value="Transferase(Phosphotransferase) domain 1"/>
    <property type="match status" value="1"/>
</dbReference>
<dbReference type="SUPFAM" id="SSF56112">
    <property type="entry name" value="Protein kinase-like (PK-like)"/>
    <property type="match status" value="1"/>
</dbReference>
<accession>A0A0C3MCV3</accession>